<evidence type="ECO:0000313" key="1">
    <source>
        <dbReference type="EMBL" id="KAL1279058.1"/>
    </source>
</evidence>
<gene>
    <name evidence="1" type="ORF">QQF64_025731</name>
</gene>
<sequence length="121" mass="13421">MKEYTDRRRSAQQPKIKVGTFVRIRKPGITKKGHSKFTKPFKVVAQKGSATYLLSDGKIWNAVHLAPAASCVTISDAASVAEDSFMPLEALQTPQMPVSPSCSLHPHRVRRAPVWSKDYVT</sequence>
<name>A0ABR3NPW1_9TELE</name>
<organism evidence="1 2">
    <name type="scientific">Cirrhinus molitorella</name>
    <name type="common">mud carp</name>
    <dbReference type="NCBI Taxonomy" id="172907"/>
    <lineage>
        <taxon>Eukaryota</taxon>
        <taxon>Metazoa</taxon>
        <taxon>Chordata</taxon>
        <taxon>Craniata</taxon>
        <taxon>Vertebrata</taxon>
        <taxon>Euteleostomi</taxon>
        <taxon>Actinopterygii</taxon>
        <taxon>Neopterygii</taxon>
        <taxon>Teleostei</taxon>
        <taxon>Ostariophysi</taxon>
        <taxon>Cypriniformes</taxon>
        <taxon>Cyprinidae</taxon>
        <taxon>Labeoninae</taxon>
        <taxon>Labeonini</taxon>
        <taxon>Cirrhinus</taxon>
    </lineage>
</organism>
<protein>
    <submittedName>
        <fullName evidence="1">Uncharacterized protein</fullName>
    </submittedName>
</protein>
<accession>A0ABR3NPW1</accession>
<keyword evidence="2" id="KW-1185">Reference proteome</keyword>
<reference evidence="1 2" key="1">
    <citation type="submission" date="2023-09" db="EMBL/GenBank/DDBJ databases">
        <authorList>
            <person name="Wang M."/>
        </authorList>
    </citation>
    <scope>NUCLEOTIDE SEQUENCE [LARGE SCALE GENOMIC DNA]</scope>
    <source>
        <strain evidence="1">GT-2023</strain>
        <tissue evidence="1">Liver</tissue>
    </source>
</reference>
<dbReference type="EMBL" id="JAYMGO010000003">
    <property type="protein sequence ID" value="KAL1279058.1"/>
    <property type="molecule type" value="Genomic_DNA"/>
</dbReference>
<dbReference type="Proteomes" id="UP001558613">
    <property type="component" value="Unassembled WGS sequence"/>
</dbReference>
<evidence type="ECO:0000313" key="2">
    <source>
        <dbReference type="Proteomes" id="UP001558613"/>
    </source>
</evidence>
<proteinExistence type="predicted"/>
<comment type="caution">
    <text evidence="1">The sequence shown here is derived from an EMBL/GenBank/DDBJ whole genome shotgun (WGS) entry which is preliminary data.</text>
</comment>